<comment type="caution">
    <text evidence="1">The sequence shown here is derived from an EMBL/GenBank/DDBJ whole genome shotgun (WGS) entry which is preliminary data.</text>
</comment>
<name>A0ACB8FSK0_9SAUR</name>
<protein>
    <submittedName>
        <fullName evidence="1">Uncharacterized protein</fullName>
    </submittedName>
</protein>
<sequence length="855" mass="96440">MGGKNSTQQGLNVNEKTTLDIAVTGVQGAGRSSLVKALRGLSDFDEDAAEIGVKQPTFQPVGYPHPAFPDVTIWVLPGIGTPDFKTEEYLQNVNYSQYDFFIIVASEHFTIYDIQLSHTIQKMKKQFYYVHSKMDARIKTEKQNPDFSEEAILQRVRKYCLDNLVEAGIDPLQAFLISSWYPDKYDFPLLQRSLQNKIEGLRKCILRPAALQDSENRSHDRSAHQSLNVLNIAVTGVSGAGKSSFVNSLRGLTDFDEDAAPTDVIERTKEPKGYPHPTFPHVTIWDLPGIGTSTFKAEEYLEKVDYNQYNFFIIVASNHFTENDVQLSHAIQKMGKRFYYVCTKMDLSIKNEKIKPDFSEEATLQNVRKCCRDHLVQAGISSPEIFLISSWYAEKYDFPHLQKIIANEMEDFKKCASAVEKENHQSALGISWEHASGGQAEQATVGLSHCAIVRFPGIGIHYFLSKAAFISDLVKLKVWMAQKSIEEVKAEICQSLEALENTNLNIAITGVSGTGKSSFVNALRGMTDFEKDAAKVGCIETTKKPKEYPHPTFPKVTLWDLPGIGTKKFQPKDYLETVNFNKYDFFIIVSSERFTANDAMLAEEIQKREKKFYFVRSKMDVSIAAEAMNPNFDMDKTIEEIRTYCCENLKKEGETPPRVFLVSRRDLKLYDFPLLQETFENDLDDLKKQTFIASLPVFSKKVLKKKKAAMEDLIWKVATKSCSIAMIPLPGLSLVCDLDILVSTMKFFCQVFGLDEDCLQRVAKLGDKNYNVLKSAIKKSPLSSEITPEFVKGLLEKSLLCSTVKTAQIVLDFIPLLGYLAGGPSSFITTFHMLKKFLRDLVEDAENVRAKAAEP</sequence>
<keyword evidence="2" id="KW-1185">Reference proteome</keyword>
<evidence type="ECO:0000313" key="2">
    <source>
        <dbReference type="Proteomes" id="UP000827872"/>
    </source>
</evidence>
<reference evidence="1" key="1">
    <citation type="submission" date="2021-08" db="EMBL/GenBank/DDBJ databases">
        <title>The first chromosome-level gecko genome reveals the dynamic sex chromosomes of Neotropical dwarf geckos (Sphaerodactylidae: Sphaerodactylus).</title>
        <authorList>
            <person name="Pinto B.J."/>
            <person name="Keating S.E."/>
            <person name="Gamble T."/>
        </authorList>
    </citation>
    <scope>NUCLEOTIDE SEQUENCE</scope>
    <source>
        <strain evidence="1">TG3544</strain>
    </source>
</reference>
<dbReference type="EMBL" id="CM037619">
    <property type="protein sequence ID" value="KAH8008275.1"/>
    <property type="molecule type" value="Genomic_DNA"/>
</dbReference>
<dbReference type="Proteomes" id="UP000827872">
    <property type="component" value="Linkage Group LG06"/>
</dbReference>
<proteinExistence type="predicted"/>
<accession>A0ACB8FSK0</accession>
<gene>
    <name evidence="1" type="ORF">K3G42_028641</name>
</gene>
<organism evidence="1 2">
    <name type="scientific">Sphaerodactylus townsendi</name>
    <dbReference type="NCBI Taxonomy" id="933632"/>
    <lineage>
        <taxon>Eukaryota</taxon>
        <taxon>Metazoa</taxon>
        <taxon>Chordata</taxon>
        <taxon>Craniata</taxon>
        <taxon>Vertebrata</taxon>
        <taxon>Euteleostomi</taxon>
        <taxon>Lepidosauria</taxon>
        <taxon>Squamata</taxon>
        <taxon>Bifurcata</taxon>
        <taxon>Gekkota</taxon>
        <taxon>Sphaerodactylidae</taxon>
        <taxon>Sphaerodactylus</taxon>
    </lineage>
</organism>
<evidence type="ECO:0000313" key="1">
    <source>
        <dbReference type="EMBL" id="KAH8008275.1"/>
    </source>
</evidence>